<dbReference type="EMBL" id="JAVFWL010000005">
    <property type="protein sequence ID" value="KAK6756381.1"/>
    <property type="molecule type" value="Genomic_DNA"/>
</dbReference>
<gene>
    <name evidence="1" type="primary">Necator_chrV.g19454</name>
    <name evidence="1" type="ORF">RB195_014662</name>
</gene>
<dbReference type="Proteomes" id="UP001303046">
    <property type="component" value="Unassembled WGS sequence"/>
</dbReference>
<reference evidence="1 2" key="1">
    <citation type="submission" date="2023-08" db="EMBL/GenBank/DDBJ databases">
        <title>A Necator americanus chromosomal reference genome.</title>
        <authorList>
            <person name="Ilik V."/>
            <person name="Petrzelkova K.J."/>
            <person name="Pardy F."/>
            <person name="Fuh T."/>
            <person name="Niatou-Singa F.S."/>
            <person name="Gouil Q."/>
            <person name="Baker L."/>
            <person name="Ritchie M.E."/>
            <person name="Jex A.R."/>
            <person name="Gazzola D."/>
            <person name="Li H."/>
            <person name="Toshio Fujiwara R."/>
            <person name="Zhan B."/>
            <person name="Aroian R.V."/>
            <person name="Pafco B."/>
            <person name="Schwarz E.M."/>
        </authorList>
    </citation>
    <scope>NUCLEOTIDE SEQUENCE [LARGE SCALE GENOMIC DNA]</scope>
    <source>
        <strain evidence="1 2">Aroian</strain>
        <tissue evidence="1">Whole animal</tissue>
    </source>
</reference>
<organism evidence="1 2">
    <name type="scientific">Necator americanus</name>
    <name type="common">Human hookworm</name>
    <dbReference type="NCBI Taxonomy" id="51031"/>
    <lineage>
        <taxon>Eukaryota</taxon>
        <taxon>Metazoa</taxon>
        <taxon>Ecdysozoa</taxon>
        <taxon>Nematoda</taxon>
        <taxon>Chromadorea</taxon>
        <taxon>Rhabditida</taxon>
        <taxon>Rhabditina</taxon>
        <taxon>Rhabditomorpha</taxon>
        <taxon>Strongyloidea</taxon>
        <taxon>Ancylostomatidae</taxon>
        <taxon>Bunostominae</taxon>
        <taxon>Necator</taxon>
    </lineage>
</organism>
<evidence type="ECO:0000313" key="1">
    <source>
        <dbReference type="EMBL" id="KAK6756381.1"/>
    </source>
</evidence>
<evidence type="ECO:0000313" key="2">
    <source>
        <dbReference type="Proteomes" id="UP001303046"/>
    </source>
</evidence>
<protein>
    <submittedName>
        <fullName evidence="1">Uncharacterized protein</fullName>
    </submittedName>
</protein>
<name>A0ABR1E146_NECAM</name>
<comment type="caution">
    <text evidence="1">The sequence shown here is derived from an EMBL/GenBank/DDBJ whole genome shotgun (WGS) entry which is preliminary data.</text>
</comment>
<proteinExistence type="predicted"/>
<accession>A0ABR1E146</accession>
<sequence length="94" mass="10719">MIYAQPSEQLAGIPRIVLKHTSVMDRLHKKNRILETQTCLDNTMLQLFMETQTTIVDALLATDTEITTQLQENMKRGMTGVIEITKSIAEEQRT</sequence>
<keyword evidence="2" id="KW-1185">Reference proteome</keyword>